<dbReference type="EC" id="4.3.2.2" evidence="4 11"/>
<dbReference type="FunFam" id="1.10.40.30:FF:000007">
    <property type="entry name" value="Adenylosuccinate lyase"/>
    <property type="match status" value="1"/>
</dbReference>
<dbReference type="RefSeq" id="WP_106748755.1">
    <property type="nucleotide sequence ID" value="NZ_CP027668.1"/>
</dbReference>
<evidence type="ECO:0000256" key="4">
    <source>
        <dbReference type="ARBA" id="ARBA00012339"/>
    </source>
</evidence>
<organism evidence="14 15">
    <name type="scientific">Phreatobacter cathodiphilus</name>
    <dbReference type="NCBI Taxonomy" id="1868589"/>
    <lineage>
        <taxon>Bacteria</taxon>
        <taxon>Pseudomonadati</taxon>
        <taxon>Pseudomonadota</taxon>
        <taxon>Alphaproteobacteria</taxon>
        <taxon>Hyphomicrobiales</taxon>
        <taxon>Phreatobacteraceae</taxon>
        <taxon>Phreatobacter</taxon>
    </lineage>
</organism>
<evidence type="ECO:0000256" key="7">
    <source>
        <dbReference type="ARBA" id="ARBA00023239"/>
    </source>
</evidence>
<sequence length="435" mass="48664">MIPRYSRAEMTAIWDPQTKFRIWFEIEAHACDALADLGVIPKESAANIWAKAKDVTFDVARIDAIEREVKHDVIAFLTHLAEFIGPDSRFVHQGMTSSDVLDTCFNVQLVRASDLLIADVKALLAALKRRAFEHRMTPTIGRSHGIHAEPTTFGVKLAQAYAEFDRCLARLEAAREEVRTCAISGAVGTFAQIDPRVEEHVARAMGLKVEPVSTQVIPRDRHAMFFATLGVVASCIERLATEIRHLQRTEVLEAEEFFSEGQKGSSAMPHKRNPVLTENLTGLARLVRGMALPAMENVALWHERDISHSSVERMIGPDATVTLDFALVRLTGVVDKLLVYPANMQKNLDRLGGLVHSQRVLLALTQKGVSREDSYRLVQRNAMPVWRGEGEFLTLLKADPEVRAALSEAELEEKFDLGYHLKHVDTIFRRVFGEA</sequence>
<dbReference type="InterPro" id="IPR004769">
    <property type="entry name" value="Pur_lyase"/>
</dbReference>
<comment type="pathway">
    <text evidence="2 12">Purine metabolism; AMP biosynthesis via de novo pathway; AMP from IMP: step 2/2.</text>
</comment>
<proteinExistence type="inferred from homology"/>
<dbReference type="InterPro" id="IPR022761">
    <property type="entry name" value="Fumarate_lyase_N"/>
</dbReference>
<gene>
    <name evidence="14" type="ORF">C6569_10270</name>
</gene>
<evidence type="ECO:0000256" key="6">
    <source>
        <dbReference type="ARBA" id="ARBA00022755"/>
    </source>
</evidence>
<dbReference type="NCBIfam" id="TIGR00928">
    <property type="entry name" value="purB"/>
    <property type="match status" value="1"/>
</dbReference>
<dbReference type="OrthoDB" id="9768878at2"/>
<dbReference type="PRINTS" id="PR00149">
    <property type="entry name" value="FUMRATELYASE"/>
</dbReference>
<dbReference type="PROSITE" id="PS00163">
    <property type="entry name" value="FUMARATE_LYASES"/>
    <property type="match status" value="1"/>
</dbReference>
<comment type="similarity">
    <text evidence="3 12">Belongs to the lyase 1 family. Adenylosuccinate lyase subfamily.</text>
</comment>
<dbReference type="FunFam" id="1.20.200.10:FF:000008">
    <property type="entry name" value="Adenylosuccinate lyase"/>
    <property type="match status" value="1"/>
</dbReference>
<dbReference type="UniPathway" id="UPA00075">
    <property type="reaction ID" value="UER00336"/>
</dbReference>
<dbReference type="GO" id="GO:0070626">
    <property type="term" value="F:(S)-2-(5-amino-1-(5-phospho-D-ribosyl)imidazole-4-carboxamido) succinate lyase (fumarate-forming) activity"/>
    <property type="evidence" value="ECO:0007669"/>
    <property type="project" value="TreeGrafter"/>
</dbReference>
<dbReference type="SMART" id="SM00998">
    <property type="entry name" value="ADSL_C"/>
    <property type="match status" value="1"/>
</dbReference>
<dbReference type="InterPro" id="IPR024083">
    <property type="entry name" value="Fumarase/histidase_N"/>
</dbReference>
<dbReference type="Proteomes" id="UP000237889">
    <property type="component" value="Chromosome"/>
</dbReference>
<comment type="catalytic activity">
    <reaction evidence="10">
        <text>N(6)-(1,2-dicarboxyethyl)-AMP = fumarate + AMP</text>
        <dbReference type="Rhea" id="RHEA:16853"/>
        <dbReference type="ChEBI" id="CHEBI:29806"/>
        <dbReference type="ChEBI" id="CHEBI:57567"/>
        <dbReference type="ChEBI" id="CHEBI:456215"/>
        <dbReference type="EC" id="4.3.2.2"/>
    </reaction>
    <physiologicalReaction direction="left-to-right" evidence="10">
        <dbReference type="Rhea" id="RHEA:16854"/>
    </physiologicalReaction>
</comment>
<keyword evidence="6 12" id="KW-0658">Purine biosynthesis</keyword>
<dbReference type="GO" id="GO:0044208">
    <property type="term" value="P:'de novo' AMP biosynthetic process"/>
    <property type="evidence" value="ECO:0007669"/>
    <property type="project" value="UniProtKB-UniPathway"/>
</dbReference>
<comment type="catalytic activity">
    <reaction evidence="8">
        <text>(2S)-2-[5-amino-1-(5-phospho-beta-D-ribosyl)imidazole-4-carboxamido]succinate = 5-amino-1-(5-phospho-beta-D-ribosyl)imidazole-4-carboxamide + fumarate</text>
        <dbReference type="Rhea" id="RHEA:23920"/>
        <dbReference type="ChEBI" id="CHEBI:29806"/>
        <dbReference type="ChEBI" id="CHEBI:58443"/>
        <dbReference type="ChEBI" id="CHEBI:58475"/>
        <dbReference type="EC" id="4.3.2.2"/>
    </reaction>
    <physiologicalReaction direction="left-to-right" evidence="8">
        <dbReference type="Rhea" id="RHEA:23921"/>
    </physiologicalReaction>
</comment>
<dbReference type="EMBL" id="CP027668">
    <property type="protein sequence ID" value="AVO45414.1"/>
    <property type="molecule type" value="Genomic_DNA"/>
</dbReference>
<evidence type="ECO:0000256" key="2">
    <source>
        <dbReference type="ARBA" id="ARBA00004734"/>
    </source>
</evidence>
<dbReference type="UniPathway" id="UPA00074">
    <property type="reaction ID" value="UER00132"/>
</dbReference>
<dbReference type="CDD" id="cd01360">
    <property type="entry name" value="Adenylsuccinate_lyase_1"/>
    <property type="match status" value="1"/>
</dbReference>
<dbReference type="AlphaFoldDB" id="A0A2S0NB70"/>
<dbReference type="Gene3D" id="1.20.200.10">
    <property type="entry name" value="Fumarase/aspartase (Central domain)"/>
    <property type="match status" value="1"/>
</dbReference>
<dbReference type="GO" id="GO:0006189">
    <property type="term" value="P:'de novo' IMP biosynthetic process"/>
    <property type="evidence" value="ECO:0007669"/>
    <property type="project" value="UniProtKB-UniPathway"/>
</dbReference>
<dbReference type="SUPFAM" id="SSF48557">
    <property type="entry name" value="L-aspartase-like"/>
    <property type="match status" value="1"/>
</dbReference>
<evidence type="ECO:0000256" key="12">
    <source>
        <dbReference type="RuleBase" id="RU361172"/>
    </source>
</evidence>
<dbReference type="Pfam" id="PF00206">
    <property type="entry name" value="Lyase_1"/>
    <property type="match status" value="1"/>
</dbReference>
<dbReference type="InterPro" id="IPR019468">
    <property type="entry name" value="AdenyloSucc_lyase_C"/>
</dbReference>
<dbReference type="Gene3D" id="1.10.275.10">
    <property type="entry name" value="Fumarase/aspartase (N-terminal domain)"/>
    <property type="match status" value="1"/>
</dbReference>
<accession>A0A2S0NB70</accession>
<evidence type="ECO:0000313" key="14">
    <source>
        <dbReference type="EMBL" id="AVO45414.1"/>
    </source>
</evidence>
<protein>
    <recommendedName>
        <fullName evidence="5 11">Adenylosuccinate lyase</fullName>
        <shortName evidence="12">ASL</shortName>
        <ecNumber evidence="4 11">4.3.2.2</ecNumber>
    </recommendedName>
    <alternativeName>
        <fullName evidence="9 12">Adenylosuccinase</fullName>
    </alternativeName>
</protein>
<dbReference type="Pfam" id="PF10397">
    <property type="entry name" value="ADSL_C"/>
    <property type="match status" value="1"/>
</dbReference>
<evidence type="ECO:0000259" key="13">
    <source>
        <dbReference type="SMART" id="SM00998"/>
    </source>
</evidence>
<name>A0A2S0NB70_9HYPH</name>
<evidence type="ECO:0000256" key="11">
    <source>
        <dbReference type="NCBIfam" id="TIGR00928"/>
    </source>
</evidence>
<dbReference type="PANTHER" id="PTHR43172">
    <property type="entry name" value="ADENYLOSUCCINATE LYASE"/>
    <property type="match status" value="1"/>
</dbReference>
<comment type="pathway">
    <text evidence="1 12">Purine metabolism; IMP biosynthesis via de novo pathway; 5-amino-1-(5-phospho-D-ribosyl)imidazole-4-carboxamide from 5-amino-1-(5-phospho-D-ribosyl)imidazole-4-carboxylate: step 2/2.</text>
</comment>
<keyword evidence="15" id="KW-1185">Reference proteome</keyword>
<evidence type="ECO:0000256" key="9">
    <source>
        <dbReference type="ARBA" id="ARBA00030717"/>
    </source>
</evidence>
<evidence type="ECO:0000256" key="5">
    <source>
        <dbReference type="ARBA" id="ARBA00017058"/>
    </source>
</evidence>
<dbReference type="InterPro" id="IPR020557">
    <property type="entry name" value="Fumarate_lyase_CS"/>
</dbReference>
<keyword evidence="7 12" id="KW-0456">Lyase</keyword>
<evidence type="ECO:0000256" key="10">
    <source>
        <dbReference type="ARBA" id="ARBA00049115"/>
    </source>
</evidence>
<reference evidence="14 15" key="1">
    <citation type="submission" date="2018-03" db="EMBL/GenBank/DDBJ databases">
        <title>Genome sequencing of Phreatobacter sp.</title>
        <authorList>
            <person name="Kim S.-J."/>
            <person name="Heo J."/>
            <person name="Kwon S.-W."/>
        </authorList>
    </citation>
    <scope>NUCLEOTIDE SEQUENCE [LARGE SCALE GENOMIC DNA]</scope>
    <source>
        <strain evidence="14 15">S-12</strain>
    </source>
</reference>
<dbReference type="GO" id="GO:0004018">
    <property type="term" value="F:N6-(1,2-dicarboxyethyl)AMP AMP-lyase (fumarate-forming) activity"/>
    <property type="evidence" value="ECO:0007669"/>
    <property type="project" value="UniProtKB-UniRule"/>
</dbReference>
<dbReference type="GO" id="GO:0005829">
    <property type="term" value="C:cytosol"/>
    <property type="evidence" value="ECO:0007669"/>
    <property type="project" value="TreeGrafter"/>
</dbReference>
<dbReference type="InterPro" id="IPR008948">
    <property type="entry name" value="L-Aspartase-like"/>
</dbReference>
<dbReference type="InterPro" id="IPR000362">
    <property type="entry name" value="Fumarate_lyase_fam"/>
</dbReference>
<dbReference type="KEGG" id="phr:C6569_10270"/>
<dbReference type="PANTHER" id="PTHR43172:SF1">
    <property type="entry name" value="ADENYLOSUCCINATE LYASE"/>
    <property type="match status" value="1"/>
</dbReference>
<feature type="domain" description="Adenylosuccinate lyase C-terminal" evidence="13">
    <location>
        <begin position="352"/>
        <end position="432"/>
    </location>
</feature>
<dbReference type="Gene3D" id="1.10.40.30">
    <property type="entry name" value="Fumarase/aspartase (C-terminal domain)"/>
    <property type="match status" value="1"/>
</dbReference>
<evidence type="ECO:0000256" key="3">
    <source>
        <dbReference type="ARBA" id="ARBA00008273"/>
    </source>
</evidence>
<evidence type="ECO:0000256" key="1">
    <source>
        <dbReference type="ARBA" id="ARBA00004706"/>
    </source>
</evidence>
<evidence type="ECO:0000256" key="8">
    <source>
        <dbReference type="ARBA" id="ARBA00024477"/>
    </source>
</evidence>
<evidence type="ECO:0000313" key="15">
    <source>
        <dbReference type="Proteomes" id="UP000237889"/>
    </source>
</evidence>